<evidence type="ECO:0000313" key="1">
    <source>
        <dbReference type="EMBL" id="KAG7378692.1"/>
    </source>
</evidence>
<evidence type="ECO:0000313" key="2">
    <source>
        <dbReference type="Proteomes" id="UP000694044"/>
    </source>
</evidence>
<proteinExistence type="predicted"/>
<comment type="caution">
    <text evidence="1">The sequence shown here is derived from an EMBL/GenBank/DDBJ whole genome shotgun (WGS) entry which is preliminary data.</text>
</comment>
<protein>
    <submittedName>
        <fullName evidence="1">Uncharacterized protein</fullName>
    </submittedName>
</protein>
<organism evidence="1 2">
    <name type="scientific">Phytophthora pseudosyringae</name>
    <dbReference type="NCBI Taxonomy" id="221518"/>
    <lineage>
        <taxon>Eukaryota</taxon>
        <taxon>Sar</taxon>
        <taxon>Stramenopiles</taxon>
        <taxon>Oomycota</taxon>
        <taxon>Peronosporomycetes</taxon>
        <taxon>Peronosporales</taxon>
        <taxon>Peronosporaceae</taxon>
        <taxon>Phytophthora</taxon>
    </lineage>
</organism>
<sequence length="495" mass="54613">MRKEALLSLLLRDELETVGAWAAALGRGDRHSTAADAVASDEEEEGGRAPLITAIDEVVPYLPDYSAVSTELKALMSYAEEAYSNQVNRLVQGWLQRPHSVHFRRWVLRDWLKCSHLTSAEPAALVQWRLALFVAATDETVKPLKRTLLECLSAVNEAVEARFQEDEDGDVASKTPSAALQSLETVEALLDFCFLHAEQLASCSLLCAAKLHALARRTQRSAVKLAEDDGVLVRVRWSLMLKPVLFKPLLRHAIALKTVSGNMTAGQLWTSDELAGLVGLADADGQVTMLEELSASRLALERAFTFGAEHIHSSASGTRGRSVVEAAAGKYVEALPAEKRASLFAELERDLDEAPPHLFPHIFVFFKLILSPMLSSSSRENQGLIVKAVNILIALFHRRSHDAESCLDALGLLLRQSLAASPIWSNNPPFYVQAIESLSEAATLQVEPTLKWAARMALYQLLFECDVQLLHRYRSNLSKLLPPRTTRLVSIRLGN</sequence>
<dbReference type="AlphaFoldDB" id="A0A8T1VBP3"/>
<accession>A0A8T1VBP3</accession>
<reference evidence="1" key="1">
    <citation type="submission" date="2021-02" db="EMBL/GenBank/DDBJ databases">
        <authorList>
            <person name="Palmer J.M."/>
        </authorList>
    </citation>
    <scope>NUCLEOTIDE SEQUENCE</scope>
    <source>
        <strain evidence="1">SCRP734</strain>
    </source>
</reference>
<name>A0A8T1VBP3_9STRA</name>
<dbReference type="OrthoDB" id="101421at2759"/>
<dbReference type="Proteomes" id="UP000694044">
    <property type="component" value="Unassembled WGS sequence"/>
</dbReference>
<gene>
    <name evidence="1" type="ORF">PHYPSEUDO_009761</name>
</gene>
<keyword evidence="2" id="KW-1185">Reference proteome</keyword>
<dbReference type="EMBL" id="JAGDFM010000404">
    <property type="protein sequence ID" value="KAG7378692.1"/>
    <property type="molecule type" value="Genomic_DNA"/>
</dbReference>